<dbReference type="InParanoid" id="K1P0V1"/>
<keyword evidence="2" id="KW-0732">Signal</keyword>
<gene>
    <name evidence="3" type="ORF">CGI_10000909</name>
</gene>
<feature type="region of interest" description="Disordered" evidence="1">
    <location>
        <begin position="70"/>
        <end position="101"/>
    </location>
</feature>
<evidence type="ECO:0008006" key="4">
    <source>
        <dbReference type="Google" id="ProtNLM"/>
    </source>
</evidence>
<proteinExistence type="predicted"/>
<evidence type="ECO:0000256" key="1">
    <source>
        <dbReference type="SAM" id="MobiDB-lite"/>
    </source>
</evidence>
<feature type="chain" id="PRO_5043545442" description="Secreted protein" evidence="2">
    <location>
        <begin position="21"/>
        <end position="179"/>
    </location>
</feature>
<organism evidence="3">
    <name type="scientific">Magallana gigas</name>
    <name type="common">Pacific oyster</name>
    <name type="synonym">Crassostrea gigas</name>
    <dbReference type="NCBI Taxonomy" id="29159"/>
    <lineage>
        <taxon>Eukaryota</taxon>
        <taxon>Metazoa</taxon>
        <taxon>Spiralia</taxon>
        <taxon>Lophotrochozoa</taxon>
        <taxon>Mollusca</taxon>
        <taxon>Bivalvia</taxon>
        <taxon>Autobranchia</taxon>
        <taxon>Pteriomorphia</taxon>
        <taxon>Ostreida</taxon>
        <taxon>Ostreoidea</taxon>
        <taxon>Ostreidae</taxon>
        <taxon>Magallana</taxon>
    </lineage>
</organism>
<name>K1P0V1_MAGGI</name>
<dbReference type="HOGENOM" id="CLU_1504870_0_0_1"/>
<protein>
    <recommendedName>
        <fullName evidence="4">Secreted protein</fullName>
    </recommendedName>
</protein>
<reference evidence="3" key="1">
    <citation type="journal article" date="2012" name="Nature">
        <title>The oyster genome reveals stress adaptation and complexity of shell formation.</title>
        <authorList>
            <person name="Zhang G."/>
            <person name="Fang X."/>
            <person name="Guo X."/>
            <person name="Li L."/>
            <person name="Luo R."/>
            <person name="Xu F."/>
            <person name="Yang P."/>
            <person name="Zhang L."/>
            <person name="Wang X."/>
            <person name="Qi H."/>
            <person name="Xiong Z."/>
            <person name="Que H."/>
            <person name="Xie Y."/>
            <person name="Holland P.W."/>
            <person name="Paps J."/>
            <person name="Zhu Y."/>
            <person name="Wu F."/>
            <person name="Chen Y."/>
            <person name="Wang J."/>
            <person name="Peng C."/>
            <person name="Meng J."/>
            <person name="Yang L."/>
            <person name="Liu J."/>
            <person name="Wen B."/>
            <person name="Zhang N."/>
            <person name="Huang Z."/>
            <person name="Zhu Q."/>
            <person name="Feng Y."/>
            <person name="Mount A."/>
            <person name="Hedgecock D."/>
            <person name="Xu Z."/>
            <person name="Liu Y."/>
            <person name="Domazet-Loso T."/>
            <person name="Du Y."/>
            <person name="Sun X."/>
            <person name="Zhang S."/>
            <person name="Liu B."/>
            <person name="Cheng P."/>
            <person name="Jiang X."/>
            <person name="Li J."/>
            <person name="Fan D."/>
            <person name="Wang W."/>
            <person name="Fu W."/>
            <person name="Wang T."/>
            <person name="Wang B."/>
            <person name="Zhang J."/>
            <person name="Peng Z."/>
            <person name="Li Y."/>
            <person name="Li N."/>
            <person name="Wang J."/>
            <person name="Chen M."/>
            <person name="He Y."/>
            <person name="Tan F."/>
            <person name="Song X."/>
            <person name="Zheng Q."/>
            <person name="Huang R."/>
            <person name="Yang H."/>
            <person name="Du X."/>
            <person name="Chen L."/>
            <person name="Yang M."/>
            <person name="Gaffney P.M."/>
            <person name="Wang S."/>
            <person name="Luo L."/>
            <person name="She Z."/>
            <person name="Ming Y."/>
            <person name="Huang W."/>
            <person name="Zhang S."/>
            <person name="Huang B."/>
            <person name="Zhang Y."/>
            <person name="Qu T."/>
            <person name="Ni P."/>
            <person name="Miao G."/>
            <person name="Wang J."/>
            <person name="Wang Q."/>
            <person name="Steinberg C.E."/>
            <person name="Wang H."/>
            <person name="Li N."/>
            <person name="Qian L."/>
            <person name="Zhang G."/>
            <person name="Li Y."/>
            <person name="Yang H."/>
            <person name="Liu X."/>
            <person name="Wang J."/>
            <person name="Yin Y."/>
            <person name="Wang J."/>
        </authorList>
    </citation>
    <scope>NUCLEOTIDE SEQUENCE [LARGE SCALE GENOMIC DNA]</scope>
    <source>
        <strain evidence="3">05x7-T-G4-1.051#20</strain>
    </source>
</reference>
<dbReference type="AlphaFoldDB" id="K1P0V1"/>
<feature type="compositionally biased region" description="Polar residues" evidence="1">
    <location>
        <begin position="83"/>
        <end position="95"/>
    </location>
</feature>
<dbReference type="EMBL" id="JH822978">
    <property type="protein sequence ID" value="EKC17402.1"/>
    <property type="molecule type" value="Genomic_DNA"/>
</dbReference>
<feature type="signal peptide" evidence="2">
    <location>
        <begin position="1"/>
        <end position="20"/>
    </location>
</feature>
<evidence type="ECO:0000256" key="2">
    <source>
        <dbReference type="SAM" id="SignalP"/>
    </source>
</evidence>
<sequence length="179" mass="20197">MEPSVYVIALLTICVYVVCSSSVTVDPNMCGVGVCCSNFVLEGDRCIVYISDQNSQQLNGLRYERDGVFSNNSSTLQPPPRIQENNTSMGDNASAQPECEYSKSKKRYSLVRKITISREMTSHSEYSDDNDDLDDSDEFDDSFDVCKKVQISDLPKKDSFKTFQTEDIKSKETYGKVWL</sequence>
<accession>K1P0V1</accession>
<evidence type="ECO:0000313" key="3">
    <source>
        <dbReference type="EMBL" id="EKC17402.1"/>
    </source>
</evidence>